<dbReference type="Pfam" id="PF01170">
    <property type="entry name" value="UPF0020"/>
    <property type="match status" value="1"/>
</dbReference>
<proteinExistence type="predicted"/>
<evidence type="ECO:0000313" key="3">
    <source>
        <dbReference type="Proteomes" id="UP000247459"/>
    </source>
</evidence>
<dbReference type="Proteomes" id="UP000247459">
    <property type="component" value="Unassembled WGS sequence"/>
</dbReference>
<dbReference type="InterPro" id="IPR000241">
    <property type="entry name" value="RlmKL-like_Mtase"/>
</dbReference>
<dbReference type="Gene3D" id="3.40.50.150">
    <property type="entry name" value="Vaccinia Virus protein VP39"/>
    <property type="match status" value="1"/>
</dbReference>
<dbReference type="GO" id="GO:0016423">
    <property type="term" value="F:tRNA (guanine) methyltransferase activity"/>
    <property type="evidence" value="ECO:0007669"/>
    <property type="project" value="TreeGrafter"/>
</dbReference>
<organism evidence="2 3">
    <name type="scientific">Paenibacillus illinoisensis</name>
    <dbReference type="NCBI Taxonomy" id="59845"/>
    <lineage>
        <taxon>Bacteria</taxon>
        <taxon>Bacillati</taxon>
        <taxon>Bacillota</taxon>
        <taxon>Bacilli</taxon>
        <taxon>Bacillales</taxon>
        <taxon>Paenibacillaceae</taxon>
        <taxon>Paenibacillus</taxon>
    </lineage>
</organism>
<protein>
    <submittedName>
        <fullName evidence="2">DNA modification methylase</fullName>
        <ecNumber evidence="2">2.1.1.144</ecNumber>
    </submittedName>
</protein>
<dbReference type="EMBL" id="PRLG01000021">
    <property type="protein sequence ID" value="PYY27747.1"/>
    <property type="molecule type" value="Genomic_DNA"/>
</dbReference>
<evidence type="ECO:0000259" key="1">
    <source>
        <dbReference type="Pfam" id="PF01170"/>
    </source>
</evidence>
<dbReference type="GO" id="GO:0030798">
    <property type="term" value="F:trans-aconitate 2-methyltransferase activity"/>
    <property type="evidence" value="ECO:0007669"/>
    <property type="project" value="UniProtKB-EC"/>
</dbReference>
<name>A0A2W0C6X3_9BACL</name>
<evidence type="ECO:0000313" key="2">
    <source>
        <dbReference type="EMBL" id="PYY27747.1"/>
    </source>
</evidence>
<dbReference type="PANTHER" id="PTHR14911:SF13">
    <property type="entry name" value="TRNA (GUANINE(6)-N2)-METHYLTRANSFERASE THUMP3"/>
    <property type="match status" value="1"/>
</dbReference>
<dbReference type="SUPFAM" id="SSF53335">
    <property type="entry name" value="S-adenosyl-L-methionine-dependent methyltransferases"/>
    <property type="match status" value="1"/>
</dbReference>
<keyword evidence="2" id="KW-0489">Methyltransferase</keyword>
<dbReference type="CDD" id="cd02440">
    <property type="entry name" value="AdoMet_MTases"/>
    <property type="match status" value="1"/>
</dbReference>
<comment type="caution">
    <text evidence="2">The sequence shown here is derived from an EMBL/GenBank/DDBJ whole genome shotgun (WGS) entry which is preliminary data.</text>
</comment>
<dbReference type="InterPro" id="IPR029063">
    <property type="entry name" value="SAM-dependent_MTases_sf"/>
</dbReference>
<keyword evidence="2" id="KW-0808">Transferase</keyword>
<gene>
    <name evidence="2" type="ORF">PIL02S_04410</name>
</gene>
<dbReference type="EC" id="2.1.1.144" evidence="2"/>
<accession>A0A2W0C6X3</accession>
<sequence length="328" mass="36799">MTEINSTDITRSSINQDYVYTFACHENERELCSLELHTLVGSRLEMNSDLRSYVRSSISIPPGRSPFIHGRLDVISEADSVNDLLPAAAKIELLPEETFKVVCLKEGDHMPDYEHSRQLEREVGMCIKGKAQMKRPKVTFGLIQTGRKWILGQWTEADRSWHSHQQKPQNYSTGFGVALARSLVNIAVPNILNQRLLDPCCGMGTVVIEALSMGIEARGNDLNPLAIQGARINLSHFGYDPACLTLGDMNELDGSYDAAILDMPYNLCSVLPDEDQHVMLTSLRRLAKRAVVVSTEWVEEHLLAAGWEVNQYCAVRKGTFIRHVWLCT</sequence>
<feature type="domain" description="Ribosomal RNA large subunit methyltransferase K/L-like methyltransferase" evidence="1">
    <location>
        <begin position="169"/>
        <end position="265"/>
    </location>
</feature>
<dbReference type="GO" id="GO:0030488">
    <property type="term" value="P:tRNA methylation"/>
    <property type="evidence" value="ECO:0007669"/>
    <property type="project" value="TreeGrafter"/>
</dbReference>
<dbReference type="PANTHER" id="PTHR14911">
    <property type="entry name" value="THUMP DOMAIN-CONTAINING"/>
    <property type="match status" value="1"/>
</dbReference>
<dbReference type="AlphaFoldDB" id="A0A2W0C6X3"/>
<reference evidence="2 3" key="1">
    <citation type="submission" date="2018-01" db="EMBL/GenBank/DDBJ databases">
        <title>Genome sequence of the PGP bacterium Paenibacillus illinoisensis E3.</title>
        <authorList>
            <person name="Rolli E."/>
            <person name="Marasco R."/>
            <person name="Bessem C."/>
            <person name="Michoud G."/>
            <person name="Gaiarsa S."/>
            <person name="Borin S."/>
            <person name="Daffonchio D."/>
        </authorList>
    </citation>
    <scope>NUCLEOTIDE SEQUENCE [LARGE SCALE GENOMIC DNA]</scope>
    <source>
        <strain evidence="2 3">E3</strain>
    </source>
</reference>